<dbReference type="EMBL" id="SRLO01000025">
    <property type="protein sequence ID" value="TNN84649.1"/>
    <property type="molecule type" value="Genomic_DNA"/>
</dbReference>
<evidence type="ECO:0000256" key="1">
    <source>
        <dbReference type="SAM" id="MobiDB-lite"/>
    </source>
</evidence>
<reference evidence="3 4" key="1">
    <citation type="submission" date="2019-03" db="EMBL/GenBank/DDBJ databases">
        <title>First draft genome of Liparis tanakae, snailfish: a comprehensive survey of snailfish specific genes.</title>
        <authorList>
            <person name="Kim W."/>
            <person name="Song I."/>
            <person name="Jeong J.-H."/>
            <person name="Kim D."/>
            <person name="Kim S."/>
            <person name="Ryu S."/>
            <person name="Song J.Y."/>
            <person name="Lee S.K."/>
        </authorList>
    </citation>
    <scope>NUCLEOTIDE SEQUENCE [LARGE SCALE GENOMIC DNA]</scope>
    <source>
        <tissue evidence="3">Muscle</tissue>
    </source>
</reference>
<gene>
    <name evidence="3" type="ORF">EYF80_005064</name>
</gene>
<feature type="region of interest" description="Disordered" evidence="1">
    <location>
        <begin position="37"/>
        <end position="99"/>
    </location>
</feature>
<accession>A0A4Z2J356</accession>
<name>A0A4Z2J356_9TELE</name>
<evidence type="ECO:0000313" key="3">
    <source>
        <dbReference type="EMBL" id="TNN84649.1"/>
    </source>
</evidence>
<keyword evidence="2" id="KW-0732">Signal</keyword>
<dbReference type="AlphaFoldDB" id="A0A4Z2J356"/>
<protein>
    <submittedName>
        <fullName evidence="3">Uncharacterized protein</fullName>
    </submittedName>
</protein>
<sequence>MALLAEPMLPLLVALLLLLLVQPVLLTQPLRYSDERVSHESEIRKMTEDRDEDNKGEIRANSLAEWRTEDASREQSVLMKDMPDPHTQEICSEGGTEVW</sequence>
<dbReference type="Proteomes" id="UP000314294">
    <property type="component" value="Unassembled WGS sequence"/>
</dbReference>
<evidence type="ECO:0000313" key="4">
    <source>
        <dbReference type="Proteomes" id="UP000314294"/>
    </source>
</evidence>
<feature type="chain" id="PRO_5021462370" evidence="2">
    <location>
        <begin position="27"/>
        <end position="99"/>
    </location>
</feature>
<proteinExistence type="predicted"/>
<comment type="caution">
    <text evidence="3">The sequence shown here is derived from an EMBL/GenBank/DDBJ whole genome shotgun (WGS) entry which is preliminary data.</text>
</comment>
<evidence type="ECO:0000256" key="2">
    <source>
        <dbReference type="SAM" id="SignalP"/>
    </source>
</evidence>
<keyword evidence="4" id="KW-1185">Reference proteome</keyword>
<feature type="signal peptide" evidence="2">
    <location>
        <begin position="1"/>
        <end position="26"/>
    </location>
</feature>
<organism evidence="3 4">
    <name type="scientific">Liparis tanakae</name>
    <name type="common">Tanaka's snailfish</name>
    <dbReference type="NCBI Taxonomy" id="230148"/>
    <lineage>
        <taxon>Eukaryota</taxon>
        <taxon>Metazoa</taxon>
        <taxon>Chordata</taxon>
        <taxon>Craniata</taxon>
        <taxon>Vertebrata</taxon>
        <taxon>Euteleostomi</taxon>
        <taxon>Actinopterygii</taxon>
        <taxon>Neopterygii</taxon>
        <taxon>Teleostei</taxon>
        <taxon>Neoteleostei</taxon>
        <taxon>Acanthomorphata</taxon>
        <taxon>Eupercaria</taxon>
        <taxon>Perciformes</taxon>
        <taxon>Cottioidei</taxon>
        <taxon>Cottales</taxon>
        <taxon>Liparidae</taxon>
        <taxon>Liparis</taxon>
    </lineage>
</organism>
<feature type="compositionally biased region" description="Basic and acidic residues" evidence="1">
    <location>
        <begin position="37"/>
        <end position="58"/>
    </location>
</feature>